<dbReference type="KEGG" id="qsa:O6P43_018166"/>
<name>A0AAD7LRJ9_QUISA</name>
<protein>
    <submittedName>
        <fullName evidence="1">Uncharacterized protein</fullName>
    </submittedName>
</protein>
<accession>A0AAD7LRJ9</accession>
<dbReference type="AlphaFoldDB" id="A0AAD7LRJ9"/>
<sequence length="71" mass="8364">MRKIRLTQENCRPRLRLTKEKKKHFPDLNAHLPTTPSTTLTIPHNTKINKTKINKPQNPLNDLTSFLFLYP</sequence>
<comment type="caution">
    <text evidence="1">The sequence shown here is derived from an EMBL/GenBank/DDBJ whole genome shotgun (WGS) entry which is preliminary data.</text>
</comment>
<keyword evidence="2" id="KW-1185">Reference proteome</keyword>
<proteinExistence type="predicted"/>
<reference evidence="1" key="1">
    <citation type="journal article" date="2023" name="Science">
        <title>Elucidation of the pathway for biosynthesis of saponin adjuvants from the soapbark tree.</title>
        <authorList>
            <person name="Reed J."/>
            <person name="Orme A."/>
            <person name="El-Demerdash A."/>
            <person name="Owen C."/>
            <person name="Martin L.B.B."/>
            <person name="Misra R.C."/>
            <person name="Kikuchi S."/>
            <person name="Rejzek M."/>
            <person name="Martin A.C."/>
            <person name="Harkess A."/>
            <person name="Leebens-Mack J."/>
            <person name="Louveau T."/>
            <person name="Stephenson M.J."/>
            <person name="Osbourn A."/>
        </authorList>
    </citation>
    <scope>NUCLEOTIDE SEQUENCE</scope>
    <source>
        <strain evidence="1">S10</strain>
    </source>
</reference>
<evidence type="ECO:0000313" key="2">
    <source>
        <dbReference type="Proteomes" id="UP001163823"/>
    </source>
</evidence>
<dbReference type="EMBL" id="JARAOO010000007">
    <property type="protein sequence ID" value="KAJ7963019.1"/>
    <property type="molecule type" value="Genomic_DNA"/>
</dbReference>
<evidence type="ECO:0000313" key="1">
    <source>
        <dbReference type="EMBL" id="KAJ7963019.1"/>
    </source>
</evidence>
<organism evidence="1 2">
    <name type="scientific">Quillaja saponaria</name>
    <name type="common">Soap bark tree</name>
    <dbReference type="NCBI Taxonomy" id="32244"/>
    <lineage>
        <taxon>Eukaryota</taxon>
        <taxon>Viridiplantae</taxon>
        <taxon>Streptophyta</taxon>
        <taxon>Embryophyta</taxon>
        <taxon>Tracheophyta</taxon>
        <taxon>Spermatophyta</taxon>
        <taxon>Magnoliopsida</taxon>
        <taxon>eudicotyledons</taxon>
        <taxon>Gunneridae</taxon>
        <taxon>Pentapetalae</taxon>
        <taxon>rosids</taxon>
        <taxon>fabids</taxon>
        <taxon>Fabales</taxon>
        <taxon>Quillajaceae</taxon>
        <taxon>Quillaja</taxon>
    </lineage>
</organism>
<dbReference type="Proteomes" id="UP001163823">
    <property type="component" value="Chromosome 7"/>
</dbReference>
<gene>
    <name evidence="1" type="ORF">O6P43_018166</name>
</gene>